<comment type="function">
    <text evidence="1">Putative transcription factor.</text>
</comment>
<sequence>MPLQRNIDYNELSQYFRLPEKVVAKQLGICLTSLKKVCRSHGIDRWPYRKMKSLDRKAQRNVCESVSTPLSLDCKSPSEMSMASTAVSPSNSPEPEATFQIRGFPQIDVEKIGQESKDNVKISLSLSPQMLQQIGSGKHIRFTLQCDQLDTLSNETSIESKRTTKPSSAADAVASSSVEMKNIVSAEGKTMSDDEIIAMLAGCAGSNDDPCTISGHAQVKCETNGEMQYDGQLPTAQGEFHTGQSLPPSGDHHFFHEYHADGGEDEGCFHSLAFDSCDMDDEDHGFMGDVFLES</sequence>
<evidence type="ECO:0000256" key="6">
    <source>
        <dbReference type="ARBA" id="ARBA00023242"/>
    </source>
</evidence>
<evidence type="ECO:0000256" key="5">
    <source>
        <dbReference type="ARBA" id="ARBA00023163"/>
    </source>
</evidence>
<proteinExistence type="predicted"/>
<keyword evidence="3" id="KW-0175">Coiled coil</keyword>
<dbReference type="PANTHER" id="PTHR46373">
    <property type="entry name" value="PROTEIN RKD4"/>
    <property type="match status" value="1"/>
</dbReference>
<reference evidence="9" key="1">
    <citation type="submission" date="2021-01" db="EMBL/GenBank/DDBJ databases">
        <authorList>
            <person name="Corre E."/>
            <person name="Pelletier E."/>
            <person name="Niang G."/>
            <person name="Scheremetjew M."/>
            <person name="Finn R."/>
            <person name="Kale V."/>
            <person name="Holt S."/>
            <person name="Cochrane G."/>
            <person name="Meng A."/>
            <person name="Brown T."/>
            <person name="Cohen L."/>
        </authorList>
    </citation>
    <scope>NUCLEOTIDE SEQUENCE</scope>
    <source>
        <strain evidence="9">CCMP 2712</strain>
    </source>
</reference>
<keyword evidence="6" id="KW-0539">Nucleus</keyword>
<protein>
    <recommendedName>
        <fullName evidence="8">RWP-RK domain-containing protein</fullName>
    </recommendedName>
</protein>
<dbReference type="Pfam" id="PF02042">
    <property type="entry name" value="RWP-RK"/>
    <property type="match status" value="1"/>
</dbReference>
<evidence type="ECO:0000256" key="4">
    <source>
        <dbReference type="ARBA" id="ARBA00023125"/>
    </source>
</evidence>
<dbReference type="PROSITE" id="PS51519">
    <property type="entry name" value="RWP_RK"/>
    <property type="match status" value="1"/>
</dbReference>
<evidence type="ECO:0000313" key="9">
    <source>
        <dbReference type="EMBL" id="CAE2313385.1"/>
    </source>
</evidence>
<dbReference type="AlphaFoldDB" id="A0A7S4L2W5"/>
<name>A0A7S4L2W5_GUITH</name>
<dbReference type="GO" id="GO:0003677">
    <property type="term" value="F:DNA binding"/>
    <property type="evidence" value="ECO:0007669"/>
    <property type="project" value="UniProtKB-KW"/>
</dbReference>
<evidence type="ECO:0000256" key="3">
    <source>
        <dbReference type="ARBA" id="ARBA00023054"/>
    </source>
</evidence>
<feature type="domain" description="RWP-RK" evidence="8">
    <location>
        <begin position="1"/>
        <end position="74"/>
    </location>
</feature>
<keyword evidence="2" id="KW-0805">Transcription regulation</keyword>
<feature type="region of interest" description="Disordered" evidence="7">
    <location>
        <begin position="69"/>
        <end position="98"/>
    </location>
</feature>
<evidence type="ECO:0000259" key="8">
    <source>
        <dbReference type="PROSITE" id="PS51519"/>
    </source>
</evidence>
<accession>A0A7S4L2W5</accession>
<keyword evidence="5" id="KW-0804">Transcription</keyword>
<dbReference type="InterPro" id="IPR044607">
    <property type="entry name" value="RKD-like"/>
</dbReference>
<dbReference type="GO" id="GO:0003700">
    <property type="term" value="F:DNA-binding transcription factor activity"/>
    <property type="evidence" value="ECO:0007669"/>
    <property type="project" value="InterPro"/>
</dbReference>
<keyword evidence="4" id="KW-0238">DNA-binding</keyword>
<gene>
    <name evidence="9" type="ORF">GTHE00462_LOCUS22712</name>
</gene>
<evidence type="ECO:0000256" key="7">
    <source>
        <dbReference type="SAM" id="MobiDB-lite"/>
    </source>
</evidence>
<dbReference type="InterPro" id="IPR003035">
    <property type="entry name" value="RWP-RK_dom"/>
</dbReference>
<organism evidence="9">
    <name type="scientific">Guillardia theta</name>
    <name type="common">Cryptophyte</name>
    <name type="synonym">Cryptomonas phi</name>
    <dbReference type="NCBI Taxonomy" id="55529"/>
    <lineage>
        <taxon>Eukaryota</taxon>
        <taxon>Cryptophyceae</taxon>
        <taxon>Pyrenomonadales</taxon>
        <taxon>Geminigeraceae</taxon>
        <taxon>Guillardia</taxon>
    </lineage>
</organism>
<evidence type="ECO:0000256" key="1">
    <source>
        <dbReference type="ARBA" id="ARBA00004049"/>
    </source>
</evidence>
<dbReference type="PANTHER" id="PTHR46373:SF2">
    <property type="entry name" value="RWP-RK DOMAIN-CONTAINING PROTEIN"/>
    <property type="match status" value="1"/>
</dbReference>
<evidence type="ECO:0000256" key="2">
    <source>
        <dbReference type="ARBA" id="ARBA00023015"/>
    </source>
</evidence>
<dbReference type="EMBL" id="HBKN01029333">
    <property type="protein sequence ID" value="CAE2313385.1"/>
    <property type="molecule type" value="Transcribed_RNA"/>
</dbReference>
<feature type="compositionally biased region" description="Polar residues" evidence="7">
    <location>
        <begin position="78"/>
        <end position="93"/>
    </location>
</feature>